<dbReference type="AlphaFoldDB" id="A0A8J2M890"/>
<organism evidence="2 3">
    <name type="scientific">Cercopithifilaria johnstoni</name>
    <dbReference type="NCBI Taxonomy" id="2874296"/>
    <lineage>
        <taxon>Eukaryota</taxon>
        <taxon>Metazoa</taxon>
        <taxon>Ecdysozoa</taxon>
        <taxon>Nematoda</taxon>
        <taxon>Chromadorea</taxon>
        <taxon>Rhabditida</taxon>
        <taxon>Spirurina</taxon>
        <taxon>Spiruromorpha</taxon>
        <taxon>Filarioidea</taxon>
        <taxon>Onchocercidae</taxon>
        <taxon>Cercopithifilaria</taxon>
    </lineage>
</organism>
<feature type="chain" id="PRO_5035275181" evidence="1">
    <location>
        <begin position="24"/>
        <end position="85"/>
    </location>
</feature>
<evidence type="ECO:0000256" key="1">
    <source>
        <dbReference type="SAM" id="SignalP"/>
    </source>
</evidence>
<gene>
    <name evidence="2" type="ORF">CJOHNSTONI_LOCUS7061</name>
</gene>
<sequence length="85" mass="9814">MLIIPFSLLIFYLIHFIVRKIFHESWNEWYNGNGECNVVEVKLVVMEAGTHGCIVCATIPLVEVNLHVEMQHGWSLQGVISRENF</sequence>
<reference evidence="2" key="1">
    <citation type="submission" date="2021-09" db="EMBL/GenBank/DDBJ databases">
        <authorList>
            <consortium name="Pathogen Informatics"/>
        </authorList>
    </citation>
    <scope>NUCLEOTIDE SEQUENCE</scope>
</reference>
<protein>
    <submittedName>
        <fullName evidence="2">Uncharacterized protein</fullName>
    </submittedName>
</protein>
<proteinExistence type="predicted"/>
<keyword evidence="3" id="KW-1185">Reference proteome</keyword>
<name>A0A8J2M890_9BILA</name>
<comment type="caution">
    <text evidence="2">The sequence shown here is derived from an EMBL/GenBank/DDBJ whole genome shotgun (WGS) entry which is preliminary data.</text>
</comment>
<accession>A0A8J2M890</accession>
<feature type="signal peptide" evidence="1">
    <location>
        <begin position="1"/>
        <end position="23"/>
    </location>
</feature>
<evidence type="ECO:0000313" key="3">
    <source>
        <dbReference type="Proteomes" id="UP000746747"/>
    </source>
</evidence>
<dbReference type="EMBL" id="CAKAEH010001527">
    <property type="protein sequence ID" value="CAG9537219.1"/>
    <property type="molecule type" value="Genomic_DNA"/>
</dbReference>
<evidence type="ECO:0000313" key="2">
    <source>
        <dbReference type="EMBL" id="CAG9537219.1"/>
    </source>
</evidence>
<keyword evidence="1" id="KW-0732">Signal</keyword>
<dbReference type="Proteomes" id="UP000746747">
    <property type="component" value="Unassembled WGS sequence"/>
</dbReference>